<dbReference type="InterPro" id="IPR004606">
    <property type="entry name" value="Mop_domain"/>
</dbReference>
<feature type="domain" description="Mop" evidence="3">
    <location>
        <begin position="1"/>
        <end position="67"/>
    </location>
</feature>
<dbReference type="Gene3D" id="2.40.50.100">
    <property type="match status" value="2"/>
</dbReference>
<dbReference type="SUPFAM" id="SSF50331">
    <property type="entry name" value="MOP-like"/>
    <property type="match status" value="2"/>
</dbReference>
<accession>A0A9D2D2Y6</accession>
<dbReference type="NCBIfam" id="TIGR00638">
    <property type="entry name" value="Mop"/>
    <property type="match status" value="2"/>
</dbReference>
<dbReference type="Proteomes" id="UP000824024">
    <property type="component" value="Unassembled WGS sequence"/>
</dbReference>
<keyword evidence="1 2" id="KW-0500">Molybdenum</keyword>
<sequence>MISARNQISGTITSINKGAVNAIVKLTAADGITISATISLDAVNDLQLEEGKEAKAIVKATSVMIGLGDLKLSARNQISGKIVEIENGAVNGIVKLQVSSDTILSATISMDAIRELGLAEGKEAKAVIKATSVMIGV</sequence>
<evidence type="ECO:0000313" key="5">
    <source>
        <dbReference type="Proteomes" id="UP000824024"/>
    </source>
</evidence>
<name>A0A9D2D2Y6_9FIRM</name>
<reference evidence="4" key="2">
    <citation type="submission" date="2021-04" db="EMBL/GenBank/DDBJ databases">
        <authorList>
            <person name="Gilroy R."/>
        </authorList>
    </citation>
    <scope>NUCLEOTIDE SEQUENCE</scope>
    <source>
        <strain evidence="4">CHK192-9172</strain>
    </source>
</reference>
<dbReference type="PANTHER" id="PTHR30432">
    <property type="entry name" value="TRANSCRIPTIONAL REGULATOR MODE"/>
    <property type="match status" value="1"/>
</dbReference>
<dbReference type="PROSITE" id="PS51866">
    <property type="entry name" value="MOP"/>
    <property type="match status" value="2"/>
</dbReference>
<evidence type="ECO:0000313" key="4">
    <source>
        <dbReference type="EMBL" id="HIZ07608.1"/>
    </source>
</evidence>
<dbReference type="InterPro" id="IPR051815">
    <property type="entry name" value="Molybdate_resp_trans_reg"/>
</dbReference>
<feature type="domain" description="Mop" evidence="3">
    <location>
        <begin position="71"/>
        <end position="137"/>
    </location>
</feature>
<dbReference type="Pfam" id="PF03459">
    <property type="entry name" value="TOBE"/>
    <property type="match status" value="2"/>
</dbReference>
<dbReference type="EMBL" id="DXCH01000185">
    <property type="protein sequence ID" value="HIZ07608.1"/>
    <property type="molecule type" value="Genomic_DNA"/>
</dbReference>
<gene>
    <name evidence="4" type="ORF">IAA08_06710</name>
</gene>
<proteinExistence type="predicted"/>
<protein>
    <submittedName>
        <fullName evidence="4">TOBE domain-containing protein</fullName>
    </submittedName>
</protein>
<dbReference type="AlphaFoldDB" id="A0A9D2D2Y6"/>
<evidence type="ECO:0000256" key="1">
    <source>
        <dbReference type="ARBA" id="ARBA00022505"/>
    </source>
</evidence>
<organism evidence="4 5">
    <name type="scientific">Candidatus Eubacterium avistercoris</name>
    <dbReference type="NCBI Taxonomy" id="2838567"/>
    <lineage>
        <taxon>Bacteria</taxon>
        <taxon>Bacillati</taxon>
        <taxon>Bacillota</taxon>
        <taxon>Clostridia</taxon>
        <taxon>Eubacteriales</taxon>
        <taxon>Eubacteriaceae</taxon>
        <taxon>Eubacterium</taxon>
    </lineage>
</organism>
<evidence type="ECO:0000256" key="2">
    <source>
        <dbReference type="PROSITE-ProRule" id="PRU01213"/>
    </source>
</evidence>
<dbReference type="InterPro" id="IPR005116">
    <property type="entry name" value="Transp-assoc_OB_typ1"/>
</dbReference>
<reference evidence="4" key="1">
    <citation type="journal article" date="2021" name="PeerJ">
        <title>Extensive microbial diversity within the chicken gut microbiome revealed by metagenomics and culture.</title>
        <authorList>
            <person name="Gilroy R."/>
            <person name="Ravi A."/>
            <person name="Getino M."/>
            <person name="Pursley I."/>
            <person name="Horton D.L."/>
            <person name="Alikhan N.F."/>
            <person name="Baker D."/>
            <person name="Gharbi K."/>
            <person name="Hall N."/>
            <person name="Watson M."/>
            <person name="Adriaenssens E.M."/>
            <person name="Foster-Nyarko E."/>
            <person name="Jarju S."/>
            <person name="Secka A."/>
            <person name="Antonio M."/>
            <person name="Oren A."/>
            <person name="Chaudhuri R.R."/>
            <person name="La Ragione R."/>
            <person name="Hildebrand F."/>
            <person name="Pallen M.J."/>
        </authorList>
    </citation>
    <scope>NUCLEOTIDE SEQUENCE</scope>
    <source>
        <strain evidence="4">CHK192-9172</strain>
    </source>
</reference>
<evidence type="ECO:0000259" key="3">
    <source>
        <dbReference type="PROSITE" id="PS51866"/>
    </source>
</evidence>
<dbReference type="InterPro" id="IPR008995">
    <property type="entry name" value="Mo/tungstate-bd_C_term_dom"/>
</dbReference>
<dbReference type="GO" id="GO:0015689">
    <property type="term" value="P:molybdate ion transport"/>
    <property type="evidence" value="ECO:0007669"/>
    <property type="project" value="InterPro"/>
</dbReference>
<dbReference type="PANTHER" id="PTHR30432:SF1">
    <property type="entry name" value="DNA-BINDING TRANSCRIPTIONAL DUAL REGULATOR MODE"/>
    <property type="match status" value="1"/>
</dbReference>
<comment type="caution">
    <text evidence="4">The sequence shown here is derived from an EMBL/GenBank/DDBJ whole genome shotgun (WGS) entry which is preliminary data.</text>
</comment>